<name>A0A2N3LCA0_9PROT</name>
<dbReference type="Proteomes" id="UP000233332">
    <property type="component" value="Unassembled WGS sequence"/>
</dbReference>
<dbReference type="Pfam" id="PF09523">
    <property type="entry name" value="DUF2390"/>
    <property type="match status" value="1"/>
</dbReference>
<dbReference type="EMBL" id="NXGX01000001">
    <property type="protein sequence ID" value="PKR60451.1"/>
    <property type="molecule type" value="Genomic_DNA"/>
</dbReference>
<dbReference type="RefSeq" id="WP_101299936.1">
    <property type="nucleotide sequence ID" value="NZ_NXGX01000001.1"/>
</dbReference>
<comment type="caution">
    <text evidence="1">The sequence shown here is derived from an EMBL/GenBank/DDBJ whole genome shotgun (WGS) entry which is preliminary data.</text>
</comment>
<sequence>MDHEDVWRFTVEMYGRDGVAPLFLTLQERCGLDVNMMLFMFYLGQKGRAPHSISALEMAVKDWRDKVIIPLRQTRRYLKNQPRETAQALRQKVKSDELQAERIEQHILCDAVETIEATDPLAAAHAYLSPNRFDLTQAECDDAFDQLCRLMGLR</sequence>
<dbReference type="AlphaFoldDB" id="A0A2N3LCA0"/>
<protein>
    <submittedName>
        <fullName evidence="1">TIGR02444 family protein</fullName>
    </submittedName>
</protein>
<evidence type="ECO:0000313" key="2">
    <source>
        <dbReference type="Proteomes" id="UP000233332"/>
    </source>
</evidence>
<accession>A0A2N3LCA0</accession>
<proteinExistence type="predicted"/>
<organism evidence="1 2">
    <name type="scientific">Thalassospira lohafexi</name>
    <dbReference type="NCBI Taxonomy" id="744227"/>
    <lineage>
        <taxon>Bacteria</taxon>
        <taxon>Pseudomonadati</taxon>
        <taxon>Pseudomonadota</taxon>
        <taxon>Alphaproteobacteria</taxon>
        <taxon>Rhodospirillales</taxon>
        <taxon>Thalassospiraceae</taxon>
        <taxon>Thalassospira</taxon>
    </lineage>
</organism>
<dbReference type="NCBIfam" id="TIGR02444">
    <property type="entry name" value="TIGR02444 family protein"/>
    <property type="match status" value="1"/>
</dbReference>
<dbReference type="InterPro" id="IPR012659">
    <property type="entry name" value="CHP02444"/>
</dbReference>
<evidence type="ECO:0000313" key="1">
    <source>
        <dbReference type="EMBL" id="PKR60451.1"/>
    </source>
</evidence>
<reference evidence="1 2" key="1">
    <citation type="submission" date="2017-09" db="EMBL/GenBank/DDBJ databases">
        <title>Biodiversity and function of Thalassospira species in the particle-attached aromatic-hydrocarbon-degrading consortia from the surface seawater of the China South Sea.</title>
        <authorList>
            <person name="Dong C."/>
            <person name="Lai Q."/>
            <person name="Shao Z."/>
        </authorList>
    </citation>
    <scope>NUCLEOTIDE SEQUENCE [LARGE SCALE GENOMIC DNA]</scope>
    <source>
        <strain evidence="1 2">139Z-12</strain>
    </source>
</reference>
<gene>
    <name evidence="1" type="ORF">COO92_03710</name>
</gene>
<keyword evidence="2" id="KW-1185">Reference proteome</keyword>